<evidence type="ECO:0008006" key="5">
    <source>
        <dbReference type="Google" id="ProtNLM"/>
    </source>
</evidence>
<evidence type="ECO:0000256" key="2">
    <source>
        <dbReference type="SAM" id="SignalP"/>
    </source>
</evidence>
<comment type="caution">
    <text evidence="3">The sequence shown here is derived from an EMBL/GenBank/DDBJ whole genome shotgun (WGS) entry which is preliminary data.</text>
</comment>
<evidence type="ECO:0000313" key="3">
    <source>
        <dbReference type="EMBL" id="PWK11301.1"/>
    </source>
</evidence>
<feature type="chain" id="PRO_5039582085" description="Lipoprotein" evidence="2">
    <location>
        <begin position="20"/>
        <end position="162"/>
    </location>
</feature>
<dbReference type="OrthoDB" id="2381509at2"/>
<dbReference type="RefSeq" id="WP_109689861.1">
    <property type="nucleotide sequence ID" value="NZ_QGGL01000011.1"/>
</dbReference>
<reference evidence="3 4" key="1">
    <citation type="submission" date="2018-05" db="EMBL/GenBank/DDBJ databases">
        <title>Genomic Encyclopedia of Type Strains, Phase IV (KMG-IV): sequencing the most valuable type-strain genomes for metagenomic binning, comparative biology and taxonomic classification.</title>
        <authorList>
            <person name="Goeker M."/>
        </authorList>
    </citation>
    <scope>NUCLEOTIDE SEQUENCE [LARGE SCALE GENOMIC DNA]</scope>
    <source>
        <strain evidence="3 4">DSM 18773</strain>
    </source>
</reference>
<dbReference type="EMBL" id="QGGL01000011">
    <property type="protein sequence ID" value="PWK11301.1"/>
    <property type="molecule type" value="Genomic_DNA"/>
</dbReference>
<keyword evidence="4" id="KW-1185">Reference proteome</keyword>
<accession>A0A316DTT1</accession>
<dbReference type="Proteomes" id="UP000245634">
    <property type="component" value="Unassembled WGS sequence"/>
</dbReference>
<feature type="signal peptide" evidence="2">
    <location>
        <begin position="1"/>
        <end position="19"/>
    </location>
</feature>
<dbReference type="PROSITE" id="PS51257">
    <property type="entry name" value="PROKAR_LIPOPROTEIN"/>
    <property type="match status" value="1"/>
</dbReference>
<organism evidence="3 4">
    <name type="scientific">Tumebacillus permanentifrigoris</name>
    <dbReference type="NCBI Taxonomy" id="378543"/>
    <lineage>
        <taxon>Bacteria</taxon>
        <taxon>Bacillati</taxon>
        <taxon>Bacillota</taxon>
        <taxon>Bacilli</taxon>
        <taxon>Bacillales</taxon>
        <taxon>Alicyclobacillaceae</taxon>
        <taxon>Tumebacillus</taxon>
    </lineage>
</organism>
<evidence type="ECO:0000313" key="4">
    <source>
        <dbReference type="Proteomes" id="UP000245634"/>
    </source>
</evidence>
<name>A0A316DTT1_9BACL</name>
<feature type="region of interest" description="Disordered" evidence="1">
    <location>
        <begin position="25"/>
        <end position="57"/>
    </location>
</feature>
<sequence length="162" mass="17123">MKKAWLALLLTSLFTTALVGCSSKQEPAQNTPAQQETPKQAEPSTNAPAASAPQTNTSEVRTAFGLSGDYLDLPSTAIPSLGLGQVEKLAIDQKQGLALAKAVSSAYSNSGWTQQDSPPSIFVTTDGSQFAIGMKKQDGSFTLETYELQTDGSYKSVSKQTK</sequence>
<dbReference type="AlphaFoldDB" id="A0A316DTT1"/>
<proteinExistence type="predicted"/>
<gene>
    <name evidence="3" type="ORF">C7459_11196</name>
</gene>
<protein>
    <recommendedName>
        <fullName evidence="5">Lipoprotein</fullName>
    </recommendedName>
</protein>
<keyword evidence="2" id="KW-0732">Signal</keyword>
<evidence type="ECO:0000256" key="1">
    <source>
        <dbReference type="SAM" id="MobiDB-lite"/>
    </source>
</evidence>